<feature type="repeat" description="WD" evidence="5">
    <location>
        <begin position="102"/>
        <end position="133"/>
    </location>
</feature>
<evidence type="ECO:0000256" key="6">
    <source>
        <dbReference type="SAM" id="MobiDB-lite"/>
    </source>
</evidence>
<dbReference type="RefSeq" id="XP_007863005.1">
    <property type="nucleotide sequence ID" value="XM_007864814.1"/>
</dbReference>
<dbReference type="InterPro" id="IPR038122">
    <property type="entry name" value="PFU_sf"/>
</dbReference>
<feature type="repeat" description="WD" evidence="5">
    <location>
        <begin position="180"/>
        <end position="212"/>
    </location>
</feature>
<dbReference type="InterPro" id="IPR011989">
    <property type="entry name" value="ARM-like"/>
</dbReference>
<evidence type="ECO:0000256" key="1">
    <source>
        <dbReference type="ARBA" id="ARBA00004496"/>
    </source>
</evidence>
<accession>S7QEU6</accession>
<dbReference type="PROSITE" id="PS50082">
    <property type="entry name" value="WD_REPEATS_2"/>
    <property type="match status" value="5"/>
</dbReference>
<sequence length="793" mass="85901">MSYKLSATLSAHSADVRAVASPSDDLILSASRDTTAIVWNRTSGSSFASAQVFKAGDRFVNALTYIPPSKDASQGLLVAGGQDKIINVFDLASGKAEPSYSLIGHTDNVCALHSLPDGTIISGSWDKTAKVWKDFQSAYDLKGHGHSVWTVLALGNEEFLTGSADKTIKLWQKAASIHTFEGHQDAVRGLTVVPDIGFASCSNDSEIRVWTMGGDVVYTLTGHTSFIYSISLLPDGALVSCGEDRSIRVWRDGELAQTIIVPAVSVWSVSTMPNGDIVAGSSDGVVRVFSVVEPRWAPPGDLKEFDDAVAKQALPAQQIGNVKVSDLPGMEALAQPGTKSGQTKMIKNGDKVEAYQWDAQAFTWQQVGEVLRANDEDDQYKGYDHVWDVDIGDGKMLKLPYNDSENPYVAAQRFLENNNIPLDQLDVVVRFIEQHSNASRSRSAGPSTEFVDPYTGSSRYTGSTSSVPSAGPSSFADPYTGASRYSGSPAPAAPTPAAVPSRSPPSVLPAREPRTMTQANINAMQAKLYDIDEALRSEISTSSLAMYPQELRLIDEAFVFVSQAAQSPGASPSAPNLNSHHVEALTSVLERWPTSSRFPVMDLSRLVVAFSPAAFSSQELRFHFIEALFTGAEWSQPWTQPLSKQRETNILLLLRALANAFTGPKVVDNSDWTKLVLERLQQGQYEVLSPKARVVLATVLYNVSCIALRTKFASDVRTLLLGLIFRVLKTEKQESEAYHRALVALGNVVFAAKEQNAPLTTAQAAEVRQSIGVVPGQFSERERPVVADINGLL</sequence>
<gene>
    <name evidence="9" type="ORF">GLOTRDRAFT_56466</name>
</gene>
<dbReference type="Gene3D" id="1.25.10.10">
    <property type="entry name" value="Leucine-rich Repeat Variant"/>
    <property type="match status" value="1"/>
</dbReference>
<dbReference type="GO" id="GO:0043130">
    <property type="term" value="F:ubiquitin binding"/>
    <property type="evidence" value="ECO:0007669"/>
    <property type="project" value="TreeGrafter"/>
</dbReference>
<dbReference type="Proteomes" id="UP000030669">
    <property type="component" value="Unassembled WGS sequence"/>
</dbReference>
<proteinExistence type="predicted"/>
<dbReference type="GO" id="GO:0005737">
    <property type="term" value="C:cytoplasm"/>
    <property type="evidence" value="ECO:0007669"/>
    <property type="project" value="UniProtKB-SubCell"/>
</dbReference>
<dbReference type="InterPro" id="IPR001680">
    <property type="entry name" value="WD40_rpt"/>
</dbReference>
<organism evidence="9 10">
    <name type="scientific">Gloeophyllum trabeum (strain ATCC 11539 / FP-39264 / Madison 617)</name>
    <name type="common">Brown rot fungus</name>
    <dbReference type="NCBI Taxonomy" id="670483"/>
    <lineage>
        <taxon>Eukaryota</taxon>
        <taxon>Fungi</taxon>
        <taxon>Dikarya</taxon>
        <taxon>Basidiomycota</taxon>
        <taxon>Agaricomycotina</taxon>
        <taxon>Agaricomycetes</taxon>
        <taxon>Gloeophyllales</taxon>
        <taxon>Gloeophyllaceae</taxon>
        <taxon>Gloeophyllum</taxon>
    </lineage>
</organism>
<dbReference type="InterPro" id="IPR015155">
    <property type="entry name" value="PFU"/>
</dbReference>
<dbReference type="HOGENOM" id="CLU_011791_2_0_1"/>
<name>S7QEU6_GLOTA</name>
<feature type="repeat" description="WD" evidence="5">
    <location>
        <begin position="220"/>
        <end position="250"/>
    </location>
</feature>
<dbReference type="PANTHER" id="PTHR19849:SF0">
    <property type="entry name" value="PHOSPHOLIPASE A-2-ACTIVATING PROTEIN"/>
    <property type="match status" value="1"/>
</dbReference>
<dbReference type="GO" id="GO:0043161">
    <property type="term" value="P:proteasome-mediated ubiquitin-dependent protein catabolic process"/>
    <property type="evidence" value="ECO:0007669"/>
    <property type="project" value="TreeGrafter"/>
</dbReference>
<dbReference type="FunFam" id="2.130.10.10:FF:000236">
    <property type="entry name" value="Polyubiquitin binding protein (Doa1/Ufd3)"/>
    <property type="match status" value="1"/>
</dbReference>
<dbReference type="Gene3D" id="2.130.10.10">
    <property type="entry name" value="YVTN repeat-like/Quinoprotein amine dehydrogenase"/>
    <property type="match status" value="1"/>
</dbReference>
<dbReference type="PANTHER" id="PTHR19849">
    <property type="entry name" value="PHOSPHOLIPASE A-2-ACTIVATING PROTEIN"/>
    <property type="match status" value="1"/>
</dbReference>
<dbReference type="KEGG" id="gtr:GLOTRDRAFT_56466"/>
<dbReference type="STRING" id="670483.S7QEU6"/>
<evidence type="ECO:0000256" key="5">
    <source>
        <dbReference type="PROSITE-ProRule" id="PRU00221"/>
    </source>
</evidence>
<dbReference type="Pfam" id="PF08324">
    <property type="entry name" value="PUL"/>
    <property type="match status" value="1"/>
</dbReference>
<evidence type="ECO:0000259" key="8">
    <source>
        <dbReference type="PROSITE" id="PS51396"/>
    </source>
</evidence>
<dbReference type="PROSITE" id="PS51394">
    <property type="entry name" value="PFU"/>
    <property type="match status" value="1"/>
</dbReference>
<evidence type="ECO:0000256" key="2">
    <source>
        <dbReference type="ARBA" id="ARBA00022490"/>
    </source>
</evidence>
<keyword evidence="10" id="KW-1185">Reference proteome</keyword>
<evidence type="ECO:0000259" key="7">
    <source>
        <dbReference type="PROSITE" id="PS51394"/>
    </source>
</evidence>
<dbReference type="CDD" id="cd00200">
    <property type="entry name" value="WD40"/>
    <property type="match status" value="1"/>
</dbReference>
<dbReference type="eggNOG" id="KOG0301">
    <property type="taxonomic scope" value="Eukaryota"/>
</dbReference>
<evidence type="ECO:0000256" key="4">
    <source>
        <dbReference type="ARBA" id="ARBA00022737"/>
    </source>
</evidence>
<dbReference type="PROSITE" id="PS51396">
    <property type="entry name" value="PUL"/>
    <property type="match status" value="1"/>
</dbReference>
<evidence type="ECO:0000313" key="10">
    <source>
        <dbReference type="Proteomes" id="UP000030669"/>
    </source>
</evidence>
<feature type="domain" description="PUL" evidence="8">
    <location>
        <begin position="506"/>
        <end position="793"/>
    </location>
</feature>
<comment type="subcellular location">
    <subcellularLocation>
        <location evidence="1">Cytoplasm</location>
    </subcellularLocation>
</comment>
<keyword evidence="4" id="KW-0677">Repeat</keyword>
<dbReference type="OMA" id="DKCIYYW"/>
<feature type="region of interest" description="Disordered" evidence="6">
    <location>
        <begin position="436"/>
        <end position="510"/>
    </location>
</feature>
<dbReference type="GeneID" id="19307116"/>
<dbReference type="SMART" id="SM00320">
    <property type="entry name" value="WD40"/>
    <property type="match status" value="7"/>
</dbReference>
<dbReference type="Gene3D" id="3.10.20.870">
    <property type="entry name" value="PFU (PLAA family ubiquitin binding), C-terminal domain"/>
    <property type="match status" value="1"/>
</dbReference>
<feature type="domain" description="PFU" evidence="7">
    <location>
        <begin position="356"/>
        <end position="446"/>
    </location>
</feature>
<dbReference type="OrthoDB" id="10265988at2759"/>
<dbReference type="InterPro" id="IPR013535">
    <property type="entry name" value="PUL_dom"/>
</dbReference>
<dbReference type="GO" id="GO:0010992">
    <property type="term" value="P:ubiquitin recycling"/>
    <property type="evidence" value="ECO:0007669"/>
    <property type="project" value="TreeGrafter"/>
</dbReference>
<evidence type="ECO:0000313" key="9">
    <source>
        <dbReference type="EMBL" id="EPQ57952.1"/>
    </source>
</evidence>
<keyword evidence="3 5" id="KW-0853">WD repeat</keyword>
<reference evidence="9 10" key="1">
    <citation type="journal article" date="2012" name="Science">
        <title>The Paleozoic origin of enzymatic lignin decomposition reconstructed from 31 fungal genomes.</title>
        <authorList>
            <person name="Floudas D."/>
            <person name="Binder M."/>
            <person name="Riley R."/>
            <person name="Barry K."/>
            <person name="Blanchette R.A."/>
            <person name="Henrissat B."/>
            <person name="Martinez A.T."/>
            <person name="Otillar R."/>
            <person name="Spatafora J.W."/>
            <person name="Yadav J.S."/>
            <person name="Aerts A."/>
            <person name="Benoit I."/>
            <person name="Boyd A."/>
            <person name="Carlson A."/>
            <person name="Copeland A."/>
            <person name="Coutinho P.M."/>
            <person name="de Vries R.P."/>
            <person name="Ferreira P."/>
            <person name="Findley K."/>
            <person name="Foster B."/>
            <person name="Gaskell J."/>
            <person name="Glotzer D."/>
            <person name="Gorecki P."/>
            <person name="Heitman J."/>
            <person name="Hesse C."/>
            <person name="Hori C."/>
            <person name="Igarashi K."/>
            <person name="Jurgens J.A."/>
            <person name="Kallen N."/>
            <person name="Kersten P."/>
            <person name="Kohler A."/>
            <person name="Kuees U."/>
            <person name="Kumar T.K.A."/>
            <person name="Kuo A."/>
            <person name="LaButti K."/>
            <person name="Larrondo L.F."/>
            <person name="Lindquist E."/>
            <person name="Ling A."/>
            <person name="Lombard V."/>
            <person name="Lucas S."/>
            <person name="Lundell T."/>
            <person name="Martin R."/>
            <person name="McLaughlin D.J."/>
            <person name="Morgenstern I."/>
            <person name="Morin E."/>
            <person name="Murat C."/>
            <person name="Nagy L.G."/>
            <person name="Nolan M."/>
            <person name="Ohm R.A."/>
            <person name="Patyshakuliyeva A."/>
            <person name="Rokas A."/>
            <person name="Ruiz-Duenas F.J."/>
            <person name="Sabat G."/>
            <person name="Salamov A."/>
            <person name="Samejima M."/>
            <person name="Schmutz J."/>
            <person name="Slot J.C."/>
            <person name="St John F."/>
            <person name="Stenlid J."/>
            <person name="Sun H."/>
            <person name="Sun S."/>
            <person name="Syed K."/>
            <person name="Tsang A."/>
            <person name="Wiebenga A."/>
            <person name="Young D."/>
            <person name="Pisabarro A."/>
            <person name="Eastwood D.C."/>
            <person name="Martin F."/>
            <person name="Cullen D."/>
            <person name="Grigoriev I.V."/>
            <person name="Hibbett D.S."/>
        </authorList>
    </citation>
    <scope>NUCLEOTIDE SEQUENCE [LARGE SCALE GENOMIC DNA]</scope>
    <source>
        <strain evidence="9 10">ATCC 11539</strain>
    </source>
</reference>
<dbReference type="AlphaFoldDB" id="S7QEU6"/>
<keyword evidence="2" id="KW-0963">Cytoplasm</keyword>
<feature type="repeat" description="WD" evidence="5">
    <location>
        <begin position="9"/>
        <end position="49"/>
    </location>
</feature>
<feature type="repeat" description="WD" evidence="5">
    <location>
        <begin position="141"/>
        <end position="172"/>
    </location>
</feature>
<protein>
    <submittedName>
        <fullName evidence="9">WD40 repeat-like protein</fullName>
    </submittedName>
</protein>
<dbReference type="Pfam" id="PF00400">
    <property type="entry name" value="WD40"/>
    <property type="match status" value="6"/>
</dbReference>
<dbReference type="Pfam" id="PF09070">
    <property type="entry name" value="PFU"/>
    <property type="match status" value="1"/>
</dbReference>
<dbReference type="PROSITE" id="PS50294">
    <property type="entry name" value="WD_REPEATS_REGION"/>
    <property type="match status" value="1"/>
</dbReference>
<feature type="compositionally biased region" description="Low complexity" evidence="6">
    <location>
        <begin position="454"/>
        <end position="474"/>
    </location>
</feature>
<dbReference type="InterPro" id="IPR036322">
    <property type="entry name" value="WD40_repeat_dom_sf"/>
</dbReference>
<dbReference type="SUPFAM" id="SSF50978">
    <property type="entry name" value="WD40 repeat-like"/>
    <property type="match status" value="1"/>
</dbReference>
<dbReference type="EMBL" id="KB469298">
    <property type="protein sequence ID" value="EPQ57952.1"/>
    <property type="molecule type" value="Genomic_DNA"/>
</dbReference>
<feature type="compositionally biased region" description="Polar residues" evidence="6">
    <location>
        <begin position="436"/>
        <end position="446"/>
    </location>
</feature>
<dbReference type="InterPro" id="IPR015943">
    <property type="entry name" value="WD40/YVTN_repeat-like_dom_sf"/>
</dbReference>
<evidence type="ECO:0000256" key="3">
    <source>
        <dbReference type="ARBA" id="ARBA00022574"/>
    </source>
</evidence>
<dbReference type="GO" id="GO:0005634">
    <property type="term" value="C:nucleus"/>
    <property type="evidence" value="ECO:0007669"/>
    <property type="project" value="TreeGrafter"/>
</dbReference>